<dbReference type="Gene3D" id="3.30.465.10">
    <property type="match status" value="1"/>
</dbReference>
<dbReference type="PIRSF" id="PIRSF000136">
    <property type="entry name" value="LGO_GLO"/>
    <property type="match status" value="1"/>
</dbReference>
<dbReference type="PANTHER" id="PTHR43762">
    <property type="entry name" value="L-GULONOLACTONE OXIDASE"/>
    <property type="match status" value="1"/>
</dbReference>
<dbReference type="InterPro" id="IPR010031">
    <property type="entry name" value="FAD_lactone_oxidase-like"/>
</dbReference>
<evidence type="ECO:0000259" key="2">
    <source>
        <dbReference type="PROSITE" id="PS51387"/>
    </source>
</evidence>
<feature type="domain" description="FAD-binding PCMH-type" evidence="2">
    <location>
        <begin position="10"/>
        <end position="192"/>
    </location>
</feature>
<dbReference type="InterPro" id="IPR016166">
    <property type="entry name" value="FAD-bd_PCMH"/>
</dbReference>
<name>A0A6B1D5J9_9CHLR</name>
<dbReference type="Pfam" id="PF04030">
    <property type="entry name" value="ALO"/>
    <property type="match status" value="1"/>
</dbReference>
<dbReference type="InterPro" id="IPR016171">
    <property type="entry name" value="Vanillyl_alc_oxidase_C-sub2"/>
</dbReference>
<dbReference type="GO" id="GO:0003885">
    <property type="term" value="F:D-arabinono-1,4-lactone oxidase activity"/>
    <property type="evidence" value="ECO:0007669"/>
    <property type="project" value="InterPro"/>
</dbReference>
<reference evidence="3" key="1">
    <citation type="submission" date="2019-09" db="EMBL/GenBank/DDBJ databases">
        <title>Characterisation of the sponge microbiome using genome-centric metagenomics.</title>
        <authorList>
            <person name="Engelberts J.P."/>
            <person name="Robbins S.J."/>
            <person name="De Goeij J.M."/>
            <person name="Aranda M."/>
            <person name="Bell S.C."/>
            <person name="Webster N.S."/>
        </authorList>
    </citation>
    <scope>NUCLEOTIDE SEQUENCE</scope>
    <source>
        <strain evidence="3">SB0661_bin_32</strain>
    </source>
</reference>
<dbReference type="GO" id="GO:0016020">
    <property type="term" value="C:membrane"/>
    <property type="evidence" value="ECO:0007669"/>
    <property type="project" value="InterPro"/>
</dbReference>
<dbReference type="GO" id="GO:0080049">
    <property type="term" value="F:L-gulono-1,4-lactone dehydrogenase activity"/>
    <property type="evidence" value="ECO:0007669"/>
    <property type="project" value="TreeGrafter"/>
</dbReference>
<sequence length="448" mass="49158">MTIRNWSENILFSSAPIHEPQTVEQLQEIVRASRKVRVLGARHSFNDAAAIDAQVDVDGTQQVDEEASAAYISLEHLDAPLAFDFKRGTVTCNAGITYGELCVSMNSEGAALHNTASLPHITVAGACSTGTHGSGDGNGNLATAVVGLEIVTADGELKSLTLEEDREVFEGSVVSLGGLGIVTRMTLAMEPAYLMQQYVYEDMPAAELYENFDEIMSGAYSVSLFPDWQGGVVNQVWFKHRTGLSSGRNGEGATELEPVDLGLPAELYGAKAASTHVHPVPDFSADGLTLQMGMPGPWHDRLHHFQIDSTPASGDELQTEYFVPRAHAVPALRAVEGLRDRFSSMLWISEIRSVAADRLWLSQSYGTPTIGIHFSWKKSWPAVREVMPLVEEALAPFEVRPHWGKLFSMSPRQVQAAYPKMEDFRELLRTTDPDGKFRNGYLDRFVFG</sequence>
<dbReference type="Pfam" id="PF01565">
    <property type="entry name" value="FAD_binding_4"/>
    <property type="match status" value="1"/>
</dbReference>
<dbReference type="Gene3D" id="3.30.70.2520">
    <property type="match status" value="1"/>
</dbReference>
<dbReference type="Gene3D" id="3.30.70.2530">
    <property type="match status" value="1"/>
</dbReference>
<evidence type="ECO:0000313" key="3">
    <source>
        <dbReference type="EMBL" id="MYC94743.1"/>
    </source>
</evidence>
<dbReference type="SUPFAM" id="SSF56176">
    <property type="entry name" value="FAD-binding/transporter-associated domain-like"/>
    <property type="match status" value="1"/>
</dbReference>
<keyword evidence="1" id="KW-0560">Oxidoreductase</keyword>
<organism evidence="3">
    <name type="scientific">Caldilineaceae bacterium SB0661_bin_32</name>
    <dbReference type="NCBI Taxonomy" id="2605255"/>
    <lineage>
        <taxon>Bacteria</taxon>
        <taxon>Bacillati</taxon>
        <taxon>Chloroflexota</taxon>
        <taxon>Caldilineae</taxon>
        <taxon>Caldilineales</taxon>
        <taxon>Caldilineaceae</taxon>
    </lineage>
</organism>
<dbReference type="InterPro" id="IPR006094">
    <property type="entry name" value="Oxid_FAD_bind_N"/>
</dbReference>
<dbReference type="PROSITE" id="PS51387">
    <property type="entry name" value="FAD_PCMH"/>
    <property type="match status" value="1"/>
</dbReference>
<protein>
    <submittedName>
        <fullName evidence="3">FAD-binding protein</fullName>
    </submittedName>
</protein>
<dbReference type="Gene3D" id="3.30.43.10">
    <property type="entry name" value="Uridine Diphospho-n-acetylenolpyruvylglucosamine Reductase, domain 2"/>
    <property type="match status" value="1"/>
</dbReference>
<dbReference type="InterPro" id="IPR036318">
    <property type="entry name" value="FAD-bd_PCMH-like_sf"/>
</dbReference>
<comment type="caution">
    <text evidence="3">The sequence shown here is derived from an EMBL/GenBank/DDBJ whole genome shotgun (WGS) entry which is preliminary data.</text>
</comment>
<proteinExistence type="predicted"/>
<dbReference type="InterPro" id="IPR016167">
    <property type="entry name" value="FAD-bd_PCMH_sub1"/>
</dbReference>
<dbReference type="EMBL" id="VXMH01000032">
    <property type="protein sequence ID" value="MYC94743.1"/>
    <property type="molecule type" value="Genomic_DNA"/>
</dbReference>
<dbReference type="AlphaFoldDB" id="A0A6B1D5J9"/>
<accession>A0A6B1D5J9</accession>
<dbReference type="Gene3D" id="1.10.45.10">
    <property type="entry name" value="Vanillyl-alcohol Oxidase, Chain A, domain 4"/>
    <property type="match status" value="1"/>
</dbReference>
<dbReference type="InterPro" id="IPR016169">
    <property type="entry name" value="FAD-bd_PCMH_sub2"/>
</dbReference>
<evidence type="ECO:0000256" key="1">
    <source>
        <dbReference type="ARBA" id="ARBA00023002"/>
    </source>
</evidence>
<dbReference type="PANTHER" id="PTHR43762:SF1">
    <property type="entry name" value="D-ARABINONO-1,4-LACTONE OXIDASE"/>
    <property type="match status" value="1"/>
</dbReference>
<dbReference type="InterPro" id="IPR007173">
    <property type="entry name" value="ALO_C"/>
</dbReference>
<dbReference type="GO" id="GO:0071949">
    <property type="term" value="F:FAD binding"/>
    <property type="evidence" value="ECO:0007669"/>
    <property type="project" value="InterPro"/>
</dbReference>
<gene>
    <name evidence="3" type="ORF">F4X14_07205</name>
</gene>